<accession>D1PT44</accession>
<reference evidence="14 15" key="1">
    <citation type="submission" date="2009-10" db="EMBL/GenBank/DDBJ databases">
        <authorList>
            <person name="Qin X."/>
            <person name="Bachman B."/>
            <person name="Battles P."/>
            <person name="Bell A."/>
            <person name="Bess C."/>
            <person name="Bickham C."/>
            <person name="Chaboub L."/>
            <person name="Chen D."/>
            <person name="Coyle M."/>
            <person name="Deiros D.R."/>
            <person name="Dinh H."/>
            <person name="Forbes L."/>
            <person name="Fowler G."/>
            <person name="Francisco L."/>
            <person name="Fu Q."/>
            <person name="Gubbala S."/>
            <person name="Hale W."/>
            <person name="Han Y."/>
            <person name="Hemphill L."/>
            <person name="Highlander S.K."/>
            <person name="Hirani K."/>
            <person name="Hogues M."/>
            <person name="Jackson L."/>
            <person name="Jakkamsetti A."/>
            <person name="Javaid M."/>
            <person name="Jiang H."/>
            <person name="Korchina V."/>
            <person name="Kovar C."/>
            <person name="Lara F."/>
            <person name="Lee S."/>
            <person name="Mata R."/>
            <person name="Mathew T."/>
            <person name="Moen C."/>
            <person name="Morales K."/>
            <person name="Munidasa M."/>
            <person name="Nazareth L."/>
            <person name="Ngo R."/>
            <person name="Nguyen L."/>
            <person name="Okwuonu G."/>
            <person name="Ongeri F."/>
            <person name="Patil S."/>
            <person name="Petrosino J."/>
            <person name="Pham C."/>
            <person name="Pham P."/>
            <person name="Pu L.-L."/>
            <person name="Puazo M."/>
            <person name="Raj R."/>
            <person name="Reid J."/>
            <person name="Rouhana J."/>
            <person name="Saada N."/>
            <person name="Shang Y."/>
            <person name="Simmons D."/>
            <person name="Thornton R."/>
            <person name="Warren J."/>
            <person name="Weissenberger G."/>
            <person name="Zhang J."/>
            <person name="Zhang L."/>
            <person name="Zhou C."/>
            <person name="Zhu D."/>
            <person name="Muzny D."/>
            <person name="Worley K."/>
            <person name="Gibbs R."/>
        </authorList>
    </citation>
    <scope>NUCLEOTIDE SEQUENCE [LARGE SCALE GENOMIC DNA]</scope>
    <source>
        <strain evidence="14 15">DSM 17361</strain>
    </source>
</reference>
<evidence type="ECO:0000313" key="14">
    <source>
        <dbReference type="EMBL" id="EFA45538.1"/>
    </source>
</evidence>
<evidence type="ECO:0000256" key="1">
    <source>
        <dbReference type="ARBA" id="ARBA00001946"/>
    </source>
</evidence>
<evidence type="ECO:0000256" key="2">
    <source>
        <dbReference type="ARBA" id="ARBA00003213"/>
    </source>
</evidence>
<comment type="catalytic activity">
    <reaction evidence="9 10 11">
        <text>adenosine(37) in tRNA + dimethylallyl diphosphate = N(6)-dimethylallyladenosine(37) in tRNA + diphosphate</text>
        <dbReference type="Rhea" id="RHEA:26482"/>
        <dbReference type="Rhea" id="RHEA-COMP:10162"/>
        <dbReference type="Rhea" id="RHEA-COMP:10375"/>
        <dbReference type="ChEBI" id="CHEBI:33019"/>
        <dbReference type="ChEBI" id="CHEBI:57623"/>
        <dbReference type="ChEBI" id="CHEBI:74411"/>
        <dbReference type="ChEBI" id="CHEBI:74415"/>
        <dbReference type="EC" id="2.5.1.75"/>
    </reaction>
</comment>
<gene>
    <name evidence="10 14" type="primary">miaA</name>
    <name evidence="14" type="ORF">HMPREF0645_0129</name>
</gene>
<feature type="binding site" evidence="10">
    <location>
        <begin position="40"/>
        <end position="47"/>
    </location>
    <ligand>
        <name>ATP</name>
        <dbReference type="ChEBI" id="CHEBI:30616"/>
    </ligand>
</feature>
<evidence type="ECO:0000256" key="6">
    <source>
        <dbReference type="ARBA" id="ARBA00022741"/>
    </source>
</evidence>
<dbReference type="PANTHER" id="PTHR11088:SF60">
    <property type="entry name" value="TRNA DIMETHYLALLYLTRANSFERASE"/>
    <property type="match status" value="1"/>
</dbReference>
<sequence length="345" mass="39417">MLLIIFTYICDVISKDTTTDDSALGEENSGASIPLITILGPTACGKTALAAKLAADLDAEIISADSRQVYRGMDIGTGKDLADYVVDGRQVPYHLIDIAEPGTKYNLYRYQQDFQLAYRDMVSRGVQPILCGGTGLYIEAVLKGYALPDVPCNTELRARLEQKSMEELTQILVELKQKTGSNMHNTTDVDSCQRAIRAIEIETYNLEHDAGKRQMSPIRSLVIGLDIDREERRRRITRRLRQRLDEGMVDEIRGLLDKGIPAEDIIYYGLEYKFVTEYVIGKLSYEEMFRQLEIAIHQFAKRQMTWFRGMERRGTPIYWVDAMLPMQQKIDEIKRKISWKRIAGE</sequence>
<dbReference type="HOGENOM" id="CLU_032616_0_1_10"/>
<keyword evidence="6 10" id="KW-0547">Nucleotide-binding</keyword>
<proteinExistence type="inferred from homology"/>
<keyword evidence="7 10" id="KW-0067">ATP-binding</keyword>
<keyword evidence="4 10" id="KW-0808">Transferase</keyword>
<comment type="cofactor">
    <cofactor evidence="1 10">
        <name>Mg(2+)</name>
        <dbReference type="ChEBI" id="CHEBI:18420"/>
    </cofactor>
</comment>
<name>D1PT44_9BACT</name>
<comment type="caution">
    <text evidence="10">Lacks conserved residue(s) required for the propagation of feature annotation.</text>
</comment>
<dbReference type="InterPro" id="IPR027417">
    <property type="entry name" value="P-loop_NTPase"/>
</dbReference>
<feature type="site" description="Interaction with substrate tRNA" evidence="10">
    <location>
        <position position="157"/>
    </location>
</feature>
<dbReference type="PANTHER" id="PTHR11088">
    <property type="entry name" value="TRNA DIMETHYLALLYLTRANSFERASE"/>
    <property type="match status" value="1"/>
</dbReference>
<dbReference type="eggNOG" id="COG0324">
    <property type="taxonomic scope" value="Bacteria"/>
</dbReference>
<protein>
    <recommendedName>
        <fullName evidence="10">tRNA dimethylallyltransferase</fullName>
        <ecNumber evidence="10">2.5.1.75</ecNumber>
    </recommendedName>
    <alternativeName>
        <fullName evidence="10">Dimethylallyl diphosphate:tRNA dimethylallyltransferase</fullName>
        <shortName evidence="10">DMAPP:tRNA dimethylallyltransferase</shortName>
        <shortName evidence="10">DMATase</shortName>
    </alternativeName>
    <alternativeName>
        <fullName evidence="10">Isopentenyl-diphosphate:tRNA isopentenyltransferase</fullName>
        <shortName evidence="10">IPP transferase</shortName>
        <shortName evidence="10">IPPT</shortName>
        <shortName evidence="10">IPTase</shortName>
    </alternativeName>
</protein>
<dbReference type="GO" id="GO:0005524">
    <property type="term" value="F:ATP binding"/>
    <property type="evidence" value="ECO:0007669"/>
    <property type="project" value="UniProtKB-UniRule"/>
</dbReference>
<dbReference type="NCBIfam" id="TIGR00174">
    <property type="entry name" value="miaA"/>
    <property type="match status" value="1"/>
</dbReference>
<comment type="function">
    <text evidence="2 10 12">Catalyzes the transfer of a dimethylallyl group onto the adenine at position 37 in tRNAs that read codons beginning with uridine, leading to the formation of N6-(dimethylallyl)adenosine (i(6)A).</text>
</comment>
<evidence type="ECO:0000256" key="7">
    <source>
        <dbReference type="ARBA" id="ARBA00022840"/>
    </source>
</evidence>
<evidence type="ECO:0000313" key="15">
    <source>
        <dbReference type="Proteomes" id="UP000003160"/>
    </source>
</evidence>
<evidence type="ECO:0000256" key="5">
    <source>
        <dbReference type="ARBA" id="ARBA00022694"/>
    </source>
</evidence>
<dbReference type="EMBL" id="ACKS01000009">
    <property type="protein sequence ID" value="EFA45538.1"/>
    <property type="molecule type" value="Genomic_DNA"/>
</dbReference>
<keyword evidence="8 10" id="KW-0460">Magnesium</keyword>
<comment type="similarity">
    <text evidence="3 10 13">Belongs to the IPP transferase family.</text>
</comment>
<dbReference type="GO" id="GO:0006400">
    <property type="term" value="P:tRNA modification"/>
    <property type="evidence" value="ECO:0007669"/>
    <property type="project" value="TreeGrafter"/>
</dbReference>
<evidence type="ECO:0000256" key="11">
    <source>
        <dbReference type="RuleBase" id="RU003783"/>
    </source>
</evidence>
<dbReference type="EC" id="2.5.1.75" evidence="10"/>
<dbReference type="Gene3D" id="3.40.50.300">
    <property type="entry name" value="P-loop containing nucleotide triphosphate hydrolases"/>
    <property type="match status" value="2"/>
</dbReference>
<dbReference type="HAMAP" id="MF_00185">
    <property type="entry name" value="IPP_trans"/>
    <property type="match status" value="1"/>
</dbReference>
<evidence type="ECO:0000256" key="9">
    <source>
        <dbReference type="ARBA" id="ARBA00049563"/>
    </source>
</evidence>
<feature type="region of interest" description="Interaction with substrate tRNA" evidence="10">
    <location>
        <begin position="65"/>
        <end position="68"/>
    </location>
</feature>
<dbReference type="InterPro" id="IPR018022">
    <property type="entry name" value="IPT"/>
</dbReference>
<evidence type="ECO:0000256" key="13">
    <source>
        <dbReference type="RuleBase" id="RU003785"/>
    </source>
</evidence>
<dbReference type="SUPFAM" id="SSF52540">
    <property type="entry name" value="P-loop containing nucleoside triphosphate hydrolases"/>
    <property type="match status" value="1"/>
</dbReference>
<comment type="caution">
    <text evidence="14">The sequence shown here is derived from an EMBL/GenBank/DDBJ whole genome shotgun (WGS) entry which is preliminary data.</text>
</comment>
<comment type="subunit">
    <text evidence="10">Monomer.</text>
</comment>
<evidence type="ECO:0000256" key="4">
    <source>
        <dbReference type="ARBA" id="ARBA00022679"/>
    </source>
</evidence>
<evidence type="ECO:0000256" key="8">
    <source>
        <dbReference type="ARBA" id="ARBA00022842"/>
    </source>
</evidence>
<feature type="region of interest" description="Interaction with substrate tRNA" evidence="10">
    <location>
        <begin position="193"/>
        <end position="197"/>
    </location>
</feature>
<keyword evidence="15" id="KW-1185">Reference proteome</keyword>
<dbReference type="InterPro" id="IPR039657">
    <property type="entry name" value="Dimethylallyltransferase"/>
</dbReference>
<organism evidence="14 15">
    <name type="scientific">Hallella bergensis DSM 17361</name>
    <dbReference type="NCBI Taxonomy" id="585502"/>
    <lineage>
        <taxon>Bacteria</taxon>
        <taxon>Pseudomonadati</taxon>
        <taxon>Bacteroidota</taxon>
        <taxon>Bacteroidia</taxon>
        <taxon>Bacteroidales</taxon>
        <taxon>Prevotellaceae</taxon>
        <taxon>Hallella</taxon>
    </lineage>
</organism>
<dbReference type="AlphaFoldDB" id="D1PT44"/>
<evidence type="ECO:0000256" key="10">
    <source>
        <dbReference type="HAMAP-Rule" id="MF_00185"/>
    </source>
</evidence>
<dbReference type="Proteomes" id="UP000003160">
    <property type="component" value="Unassembled WGS sequence"/>
</dbReference>
<evidence type="ECO:0000256" key="3">
    <source>
        <dbReference type="ARBA" id="ARBA00005842"/>
    </source>
</evidence>
<feature type="binding site" evidence="10">
    <location>
        <begin position="42"/>
        <end position="47"/>
    </location>
    <ligand>
        <name>substrate</name>
    </ligand>
</feature>
<feature type="site" description="Interaction with substrate tRNA" evidence="10">
    <location>
        <position position="134"/>
    </location>
</feature>
<dbReference type="Pfam" id="PF01715">
    <property type="entry name" value="IPPT"/>
    <property type="match status" value="1"/>
</dbReference>
<evidence type="ECO:0000256" key="12">
    <source>
        <dbReference type="RuleBase" id="RU003784"/>
    </source>
</evidence>
<keyword evidence="5 10" id="KW-0819">tRNA processing</keyword>
<dbReference type="GO" id="GO:0052381">
    <property type="term" value="F:tRNA dimethylallyltransferase activity"/>
    <property type="evidence" value="ECO:0007669"/>
    <property type="project" value="UniProtKB-UniRule"/>
</dbReference>